<evidence type="ECO:0000313" key="8">
    <source>
        <dbReference type="Proteomes" id="UP000001208"/>
    </source>
</evidence>
<dbReference type="Proteomes" id="UP000001208">
    <property type="component" value="Chromosome"/>
</dbReference>
<dbReference type="Gene3D" id="1.20.1260.100">
    <property type="entry name" value="TspO/MBR protein"/>
    <property type="match status" value="1"/>
</dbReference>
<keyword evidence="5 6" id="KW-0472">Membrane</keyword>
<evidence type="ECO:0000313" key="7">
    <source>
        <dbReference type="EMBL" id="ACF14245.1"/>
    </source>
</evidence>
<gene>
    <name evidence="7" type="ordered locus">Ctha_1788</name>
</gene>
<keyword evidence="4 6" id="KW-1133">Transmembrane helix</keyword>
<dbReference type="CDD" id="cd15904">
    <property type="entry name" value="TSPO_MBR"/>
    <property type="match status" value="1"/>
</dbReference>
<dbReference type="RefSeq" id="WP_012500329.1">
    <property type="nucleotide sequence ID" value="NC_011026.1"/>
</dbReference>
<reference evidence="7 8" key="1">
    <citation type="submission" date="2008-06" db="EMBL/GenBank/DDBJ databases">
        <title>Complete sequence of Chloroherpeton thalassium ATCC 35110.</title>
        <authorList>
            <consortium name="US DOE Joint Genome Institute"/>
            <person name="Lucas S."/>
            <person name="Copeland A."/>
            <person name="Lapidus A."/>
            <person name="Glavina del Rio T."/>
            <person name="Dalin E."/>
            <person name="Tice H."/>
            <person name="Bruce D."/>
            <person name="Goodwin L."/>
            <person name="Pitluck S."/>
            <person name="Schmutz J."/>
            <person name="Larimer F."/>
            <person name="Land M."/>
            <person name="Hauser L."/>
            <person name="Kyrpides N."/>
            <person name="Mikhailova N."/>
            <person name="Liu Z."/>
            <person name="Li T."/>
            <person name="Zhao F."/>
            <person name="Overmann J."/>
            <person name="Bryant D.A."/>
            <person name="Richardson P."/>
        </authorList>
    </citation>
    <scope>NUCLEOTIDE SEQUENCE [LARGE SCALE GENOMIC DNA]</scope>
    <source>
        <strain evidence="8">ATCC 35110 / GB-78</strain>
    </source>
</reference>
<evidence type="ECO:0000256" key="5">
    <source>
        <dbReference type="ARBA" id="ARBA00023136"/>
    </source>
</evidence>
<comment type="similarity">
    <text evidence="2">Belongs to the TspO/BZRP family.</text>
</comment>
<evidence type="ECO:0000256" key="3">
    <source>
        <dbReference type="ARBA" id="ARBA00022692"/>
    </source>
</evidence>
<evidence type="ECO:0000256" key="2">
    <source>
        <dbReference type="ARBA" id="ARBA00007524"/>
    </source>
</evidence>
<feature type="transmembrane region" description="Helical" evidence="6">
    <location>
        <begin position="7"/>
        <end position="24"/>
    </location>
</feature>
<evidence type="ECO:0000256" key="6">
    <source>
        <dbReference type="SAM" id="Phobius"/>
    </source>
</evidence>
<evidence type="ECO:0000256" key="1">
    <source>
        <dbReference type="ARBA" id="ARBA00004141"/>
    </source>
</evidence>
<evidence type="ECO:0000256" key="4">
    <source>
        <dbReference type="ARBA" id="ARBA00022989"/>
    </source>
</evidence>
<name>B3QTP7_CHLT3</name>
<dbReference type="Pfam" id="PF03073">
    <property type="entry name" value="TspO_MBR"/>
    <property type="match status" value="1"/>
</dbReference>
<sequence>MIGLKWYHGVIFYVVVTILSGSWLSTSEYLDSQGRPPFMPPDYVFPPVWIVNNILMIWAGLRIANKPEDFSAKKQLLWLQAVVWLGFVSFSWCYFALHSPILAAGVALIMWGANFATVLLAYPKDKAISFSLFPLLIWLSLASAIAIYQAIYTTDELFN</sequence>
<feature type="transmembrane region" description="Helical" evidence="6">
    <location>
        <begin position="129"/>
        <end position="151"/>
    </location>
</feature>
<feature type="transmembrane region" description="Helical" evidence="6">
    <location>
        <begin position="76"/>
        <end position="97"/>
    </location>
</feature>
<dbReference type="InterPro" id="IPR004307">
    <property type="entry name" value="TspO_MBR"/>
</dbReference>
<keyword evidence="3 6" id="KW-0812">Transmembrane</keyword>
<dbReference type="HOGENOM" id="CLU_1465385_0_0_10"/>
<comment type="subcellular location">
    <subcellularLocation>
        <location evidence="1">Membrane</location>
        <topology evidence="1">Multi-pass membrane protein</topology>
    </subcellularLocation>
</comment>
<dbReference type="OrthoDB" id="155139at2"/>
<dbReference type="STRING" id="517418.Ctha_1788"/>
<dbReference type="GO" id="GO:0016020">
    <property type="term" value="C:membrane"/>
    <property type="evidence" value="ECO:0007669"/>
    <property type="project" value="UniProtKB-SubCell"/>
</dbReference>
<organism evidence="7 8">
    <name type="scientific">Chloroherpeton thalassium (strain ATCC 35110 / GB-78)</name>
    <dbReference type="NCBI Taxonomy" id="517418"/>
    <lineage>
        <taxon>Bacteria</taxon>
        <taxon>Pseudomonadati</taxon>
        <taxon>Chlorobiota</taxon>
        <taxon>Chlorobiia</taxon>
        <taxon>Chlorobiales</taxon>
        <taxon>Chloroherpetonaceae</taxon>
        <taxon>Chloroherpeton</taxon>
    </lineage>
</organism>
<dbReference type="eggNOG" id="COG3476">
    <property type="taxonomic scope" value="Bacteria"/>
</dbReference>
<dbReference type="AlphaFoldDB" id="B3QTP7"/>
<feature type="transmembrane region" description="Helical" evidence="6">
    <location>
        <begin position="44"/>
        <end position="64"/>
    </location>
</feature>
<keyword evidence="8" id="KW-1185">Reference proteome</keyword>
<accession>B3QTP7</accession>
<protein>
    <submittedName>
        <fullName evidence="7">TspO and MBR like protein</fullName>
    </submittedName>
</protein>
<dbReference type="EMBL" id="CP001100">
    <property type="protein sequence ID" value="ACF14245.1"/>
    <property type="molecule type" value="Genomic_DNA"/>
</dbReference>
<proteinExistence type="inferred from homology"/>
<dbReference type="InterPro" id="IPR038330">
    <property type="entry name" value="TspO/MBR-related_sf"/>
</dbReference>
<dbReference type="KEGG" id="cts:Ctha_1788"/>
<feature type="transmembrane region" description="Helical" evidence="6">
    <location>
        <begin position="103"/>
        <end position="122"/>
    </location>
</feature>